<reference evidence="15" key="4">
    <citation type="submission" date="2020-02" db="EMBL/GenBank/DDBJ databases">
        <authorList>
            <person name="Littmann E."/>
            <person name="Sorbara M."/>
        </authorList>
    </citation>
    <scope>NUCLEOTIDE SEQUENCE</scope>
    <source>
        <strain evidence="17">MSK.11.9</strain>
        <strain evidence="16">MSK.15.32</strain>
        <strain evidence="15">MSK.22.53</strain>
    </source>
</reference>
<evidence type="ECO:0000313" key="31">
    <source>
        <dbReference type="Proteomes" id="UP000235093"/>
    </source>
</evidence>
<evidence type="ECO:0000313" key="36">
    <source>
        <dbReference type="Proteomes" id="UP000285697"/>
    </source>
</evidence>
<dbReference type="Proteomes" id="UP001149331">
    <property type="component" value="Unassembled WGS sequence"/>
</dbReference>
<dbReference type="PROSITE" id="PS51831">
    <property type="entry name" value="HD"/>
    <property type="match status" value="1"/>
</dbReference>
<dbReference type="RefSeq" id="WP_004842913.1">
    <property type="nucleotide sequence ID" value="NZ_AP031446.1"/>
</dbReference>
<accession>A0A2N5P8X4</accession>
<evidence type="ECO:0000313" key="15">
    <source>
        <dbReference type="EMBL" id="NSI18093.1"/>
    </source>
</evidence>
<reference evidence="14" key="7">
    <citation type="submission" date="2022-12" db="EMBL/GenBank/DDBJ databases">
        <title>Genome of R. gnavus strain RSHDN_120.</title>
        <authorList>
            <person name="Abdugheni R."/>
        </authorList>
    </citation>
    <scope>NUCLEOTIDE SEQUENCE</scope>
    <source>
        <strain evidence="14">RSHDN_120</strain>
    </source>
</reference>
<keyword evidence="3" id="KW-0547">Nucleotide-binding</keyword>
<evidence type="ECO:0000256" key="4">
    <source>
        <dbReference type="ARBA" id="ARBA00022801"/>
    </source>
</evidence>
<dbReference type="Proteomes" id="UP001296580">
    <property type="component" value="Unassembled WGS sequence"/>
</dbReference>
<dbReference type="EMBL" id="NIHW01000001">
    <property type="protein sequence ID" value="PLT89545.1"/>
    <property type="molecule type" value="Genomic_DNA"/>
</dbReference>
<dbReference type="EMBL" id="NIHT01000032">
    <property type="protein sequence ID" value="PLT71590.1"/>
    <property type="molecule type" value="Genomic_DNA"/>
</dbReference>
<dbReference type="EMBL" id="QRIS01000002">
    <property type="protein sequence ID" value="RHG88268.1"/>
    <property type="molecule type" value="Genomic_DNA"/>
</dbReference>
<dbReference type="InterPro" id="IPR006674">
    <property type="entry name" value="HD_domain"/>
</dbReference>
<keyword evidence="4 8" id="KW-0378">Hydrolase</keyword>
<name>A0A2N5P8X4_MEDGN</name>
<evidence type="ECO:0000313" key="19">
    <source>
        <dbReference type="EMBL" id="PLT71590.1"/>
    </source>
</evidence>
<evidence type="ECO:0000313" key="27">
    <source>
        <dbReference type="EMBL" id="RHM79124.1"/>
    </source>
</evidence>
<reference evidence="8" key="5">
    <citation type="submission" date="2021-10" db="EMBL/GenBank/DDBJ databases">
        <title>Collection of gut derived symbiotic bacterial strains cultured from healthy donors.</title>
        <authorList>
            <person name="Lin H."/>
            <person name="Littmann E."/>
            <person name="Claire K."/>
            <person name="Pamer E."/>
        </authorList>
    </citation>
    <scope>NUCLEOTIDE SEQUENCE</scope>
    <source>
        <strain evidence="9">MSK.23.18</strain>
        <strain evidence="8">MSK.23.4</strain>
    </source>
</reference>
<reference evidence="11" key="8">
    <citation type="submission" date="2022-12" db="EMBL/GenBank/DDBJ databases">
        <title>Genome of R. gnavus strain RSHDN_123.</title>
        <authorList>
            <person name="Abdugheni R."/>
        </authorList>
    </citation>
    <scope>NUCLEOTIDE SEQUENCE</scope>
    <source>
        <strain evidence="11">RSHDN_123</strain>
    </source>
</reference>
<proteinExistence type="predicted"/>
<evidence type="ECO:0000313" key="29">
    <source>
        <dbReference type="Proteomes" id="UP000234849"/>
    </source>
</evidence>
<dbReference type="Proteomes" id="UP001211731">
    <property type="component" value="Unassembled WGS sequence"/>
</dbReference>
<dbReference type="Proteomes" id="UP001296581">
    <property type="component" value="Unassembled WGS sequence"/>
</dbReference>
<evidence type="ECO:0000313" key="33">
    <source>
        <dbReference type="Proteomes" id="UP000283981"/>
    </source>
</evidence>
<evidence type="ECO:0000313" key="20">
    <source>
        <dbReference type="EMBL" id="PLT74470.1"/>
    </source>
</evidence>
<dbReference type="Proteomes" id="UP001296643">
    <property type="component" value="Unassembled WGS sequence"/>
</dbReference>
<dbReference type="PANTHER" id="PTHR35795">
    <property type="entry name" value="SLR1885 PROTEIN"/>
    <property type="match status" value="1"/>
</dbReference>
<reference evidence="28 29" key="1">
    <citation type="journal article" date="2017" name="Genome Med.">
        <title>A novel Ruminococcus gnavus clade enriched in inflammatory bowel disease patients.</title>
        <authorList>
            <person name="Hall A.B."/>
            <person name="Yassour M."/>
            <person name="Sauk J."/>
            <person name="Garner A."/>
            <person name="Jiang X."/>
            <person name="Arthur T."/>
            <person name="Lagoudas G.K."/>
            <person name="Vatanen T."/>
            <person name="Fornelos N."/>
            <person name="Wilson R."/>
            <person name="Bertha M."/>
            <person name="Cohen M."/>
            <person name="Garber J."/>
            <person name="Khalili H."/>
            <person name="Gevers D."/>
            <person name="Ananthakrishnan A.N."/>
            <person name="Kugathasan S."/>
            <person name="Lander E.S."/>
            <person name="Blainey P."/>
            <person name="Vlamakis H."/>
            <person name="Xavier R.J."/>
            <person name="Huttenhower C."/>
        </authorList>
    </citation>
    <scope>NUCLEOTIDE SEQUENCE [LARGE SCALE GENOMIC DNA]</scope>
    <source>
        <strain evidence="18 29">RJX1118</strain>
        <strain evidence="20 30">RJX1124</strain>
        <strain evidence="19 31">RJX1125</strain>
        <strain evidence="21 28">RJX1128</strain>
    </source>
</reference>
<dbReference type="EMBL" id="QRIA01000002">
    <property type="protein sequence ID" value="RHG21856.1"/>
    <property type="molecule type" value="Genomic_DNA"/>
</dbReference>
<evidence type="ECO:0000313" key="32">
    <source>
        <dbReference type="Proteomes" id="UP000283834"/>
    </source>
</evidence>
<dbReference type="Proteomes" id="UP000234891">
    <property type="component" value="Unassembled WGS sequence"/>
</dbReference>
<keyword evidence="2" id="KW-0479">Metal-binding</keyword>
<dbReference type="Pfam" id="PF01966">
    <property type="entry name" value="HD"/>
    <property type="match status" value="1"/>
</dbReference>
<dbReference type="PANTHER" id="PTHR35795:SF1">
    <property type="entry name" value="BIS(5'-NUCLEOSYL)-TETRAPHOSPHATASE, SYMMETRICAL"/>
    <property type="match status" value="1"/>
</dbReference>
<evidence type="ECO:0000313" key="16">
    <source>
        <dbReference type="EMBL" id="NSI56921.1"/>
    </source>
</evidence>
<dbReference type="Proteomes" id="UP000285610">
    <property type="component" value="Unassembled WGS sequence"/>
</dbReference>
<evidence type="ECO:0000256" key="3">
    <source>
        <dbReference type="ARBA" id="ARBA00022741"/>
    </source>
</evidence>
<dbReference type="GeneID" id="57432587"/>
<dbReference type="Proteomes" id="UP000283834">
    <property type="component" value="Unassembled WGS sequence"/>
</dbReference>
<dbReference type="EMBL" id="NIHM01000003">
    <property type="protein sequence ID" value="PLT57306.1"/>
    <property type="molecule type" value="Genomic_DNA"/>
</dbReference>
<evidence type="ECO:0000313" key="17">
    <source>
        <dbReference type="EMBL" id="NSI64667.1"/>
    </source>
</evidence>
<reference evidence="12" key="9">
    <citation type="submission" date="2023-01" db="EMBL/GenBank/DDBJ databases">
        <title>Human gut microbiome strain richness.</title>
        <authorList>
            <person name="Chen-Liaw A."/>
        </authorList>
    </citation>
    <scope>NUCLEOTIDE SEQUENCE</scope>
    <source>
        <strain evidence="13">1001217st1_A9_1001217B_191108</strain>
        <strain evidence="12">RTP21484st1_H11_RTP21484_190118</strain>
    </source>
</reference>
<dbReference type="CDD" id="cd00077">
    <property type="entry name" value="HDc"/>
    <property type="match status" value="1"/>
</dbReference>
<dbReference type="EMBL" id="QRQE01000009">
    <property type="protein sequence ID" value="RHM79124.1"/>
    <property type="molecule type" value="Genomic_DNA"/>
</dbReference>
<dbReference type="GO" id="GO:0008803">
    <property type="term" value="F:bis(5'-nucleosyl)-tetraphosphatase (symmetrical) activity"/>
    <property type="evidence" value="ECO:0007669"/>
    <property type="project" value="UniProtKB-EC"/>
</dbReference>
<dbReference type="EMBL" id="JAAIRM010000002">
    <property type="protein sequence ID" value="NSI18093.1"/>
    <property type="molecule type" value="Genomic_DNA"/>
</dbReference>
<feature type="domain" description="HD" evidence="7">
    <location>
        <begin position="20"/>
        <end position="135"/>
    </location>
</feature>
<evidence type="ECO:0000313" key="34">
    <source>
        <dbReference type="Proteomes" id="UP000283992"/>
    </source>
</evidence>
<evidence type="ECO:0000313" key="11">
    <source>
        <dbReference type="EMBL" id="MCZ7692507.1"/>
    </source>
</evidence>
<evidence type="ECO:0000256" key="5">
    <source>
        <dbReference type="ARBA" id="ARBA00023004"/>
    </source>
</evidence>
<dbReference type="InterPro" id="IPR003607">
    <property type="entry name" value="HD/PDEase_dom"/>
</dbReference>
<reference evidence="15" key="3">
    <citation type="journal article" date="2020" name="Cell Host Microbe">
        <title>Functional and Genomic Variation between Human-Derived Isolates of Lachnospiraceae Reveals Inter- and Intra-Species Diversity.</title>
        <authorList>
            <person name="Sorbara M.T."/>
            <person name="Littmann E.R."/>
            <person name="Fontana E."/>
            <person name="Moody T.U."/>
            <person name="Kohout C.E."/>
            <person name="Gjonbalaj M."/>
            <person name="Eaton V."/>
            <person name="Seok R."/>
            <person name="Leiner I.M."/>
            <person name="Pamer E.G."/>
        </authorList>
    </citation>
    <scope>NUCLEOTIDE SEQUENCE</scope>
    <source>
        <strain evidence="17">MSK.11.9</strain>
        <strain evidence="16">MSK.15.32</strain>
        <strain evidence="15">MSK.22.53</strain>
    </source>
</reference>
<evidence type="ECO:0000313" key="25">
    <source>
        <dbReference type="EMBL" id="RHG88268.1"/>
    </source>
</evidence>
<evidence type="ECO:0000313" key="12">
    <source>
        <dbReference type="EMBL" id="MDB8685734.1"/>
    </source>
</evidence>
<dbReference type="Proteomes" id="UP001212160">
    <property type="component" value="Unassembled WGS sequence"/>
</dbReference>
<dbReference type="NCBIfam" id="TIGR00277">
    <property type="entry name" value="HDIG"/>
    <property type="match status" value="1"/>
</dbReference>
<dbReference type="EC" id="3.6.1.41" evidence="1"/>
<dbReference type="EMBL" id="JAJBNC010000006">
    <property type="protein sequence ID" value="MCB5493145.1"/>
    <property type="molecule type" value="Genomic_DNA"/>
</dbReference>
<comment type="catalytic activity">
    <reaction evidence="6">
        <text>P(1),P(4)-bis(5'-adenosyl) tetraphosphate + H2O = 2 ADP + 2 H(+)</text>
        <dbReference type="Rhea" id="RHEA:24252"/>
        <dbReference type="ChEBI" id="CHEBI:15377"/>
        <dbReference type="ChEBI" id="CHEBI:15378"/>
        <dbReference type="ChEBI" id="CHEBI:58141"/>
        <dbReference type="ChEBI" id="CHEBI:456216"/>
        <dbReference type="EC" id="3.6.1.41"/>
    </reaction>
</comment>
<dbReference type="Proteomes" id="UP001297422">
    <property type="component" value="Unassembled WGS sequence"/>
</dbReference>
<dbReference type="EMBL" id="JAPZED010000001">
    <property type="protein sequence ID" value="MCZ7692507.1"/>
    <property type="molecule type" value="Genomic_DNA"/>
</dbReference>
<dbReference type="EMBL" id="JAQMLA010000006">
    <property type="protein sequence ID" value="MDB8685734.1"/>
    <property type="molecule type" value="Genomic_DNA"/>
</dbReference>
<evidence type="ECO:0000259" key="7">
    <source>
        <dbReference type="PROSITE" id="PS51831"/>
    </source>
</evidence>
<dbReference type="EMBL" id="QRLN01000001">
    <property type="protein sequence ID" value="RHJ16218.1"/>
    <property type="molecule type" value="Genomic_DNA"/>
</dbReference>
<dbReference type="EMBL" id="QRWQ01000007">
    <property type="protein sequence ID" value="RGT38751.1"/>
    <property type="molecule type" value="Genomic_DNA"/>
</dbReference>
<dbReference type="EMBL" id="JAQMLR010000005">
    <property type="protein sequence ID" value="MDB8738544.1"/>
    <property type="molecule type" value="Genomic_DNA"/>
</dbReference>
<reference evidence="10" key="6">
    <citation type="submission" date="2022-11" db="EMBL/GenBank/DDBJ databases">
        <title>Temperate bacteriophages infecting mucin-degrading bacterium Ruminococcus gnavus from the human gut.</title>
        <authorList>
            <person name="Buttimer C."/>
        </authorList>
    </citation>
    <scope>NUCLEOTIDE SEQUENCE</scope>
    <source>
        <strain evidence="10">CCUG 49994</strain>
    </source>
</reference>
<dbReference type="InterPro" id="IPR005249">
    <property type="entry name" value="YqeK"/>
</dbReference>
<evidence type="ECO:0000313" key="23">
    <source>
        <dbReference type="EMBL" id="RGT38751.1"/>
    </source>
</evidence>
<evidence type="ECO:0000256" key="2">
    <source>
        <dbReference type="ARBA" id="ARBA00022723"/>
    </source>
</evidence>
<evidence type="ECO:0000313" key="8">
    <source>
        <dbReference type="EMBL" id="MCB5493145.1"/>
    </source>
</evidence>
<dbReference type="GO" id="GO:0046872">
    <property type="term" value="F:metal ion binding"/>
    <property type="evidence" value="ECO:0007669"/>
    <property type="project" value="UniProtKB-KW"/>
</dbReference>
<dbReference type="Proteomes" id="UP000286137">
    <property type="component" value="Unassembled WGS sequence"/>
</dbReference>
<evidence type="ECO:0000313" key="35">
    <source>
        <dbReference type="Proteomes" id="UP000285610"/>
    </source>
</evidence>
<dbReference type="AlphaFoldDB" id="A0A2N5P8X4"/>
<dbReference type="EMBL" id="JAAIRV010000001">
    <property type="protein sequence ID" value="NSI56921.1"/>
    <property type="molecule type" value="Genomic_DNA"/>
</dbReference>
<dbReference type="EMBL" id="JAJBOM010000005">
    <property type="protein sequence ID" value="MCB5618689.1"/>
    <property type="molecule type" value="Genomic_DNA"/>
</dbReference>
<dbReference type="GO" id="GO:0000166">
    <property type="term" value="F:nucleotide binding"/>
    <property type="evidence" value="ECO:0007669"/>
    <property type="project" value="UniProtKB-KW"/>
</dbReference>
<evidence type="ECO:0000313" key="18">
    <source>
        <dbReference type="EMBL" id="PLT57306.1"/>
    </source>
</evidence>
<dbReference type="Proteomes" id="UP000285697">
    <property type="component" value="Unassembled WGS sequence"/>
</dbReference>
<dbReference type="Gene3D" id="1.10.3210.10">
    <property type="entry name" value="Hypothetical protein af1432"/>
    <property type="match status" value="1"/>
</dbReference>
<dbReference type="Proteomes" id="UP000283981">
    <property type="component" value="Unassembled WGS sequence"/>
</dbReference>
<evidence type="ECO:0000313" key="22">
    <source>
        <dbReference type="EMBL" id="RGQ70611.1"/>
    </source>
</evidence>
<evidence type="ECO:0000313" key="24">
    <source>
        <dbReference type="EMBL" id="RHG21856.1"/>
    </source>
</evidence>
<dbReference type="EMBL" id="JAPRAY010000009">
    <property type="protein sequence ID" value="MCZ0667386.1"/>
    <property type="molecule type" value="Genomic_DNA"/>
</dbReference>
<evidence type="ECO:0000313" key="9">
    <source>
        <dbReference type="EMBL" id="MCB5618689.1"/>
    </source>
</evidence>
<evidence type="ECO:0000313" key="13">
    <source>
        <dbReference type="EMBL" id="MDB8738544.1"/>
    </source>
</evidence>
<reference evidence="32 33" key="2">
    <citation type="submission" date="2018-08" db="EMBL/GenBank/DDBJ databases">
        <title>A genome reference for cultivated species of the human gut microbiota.</title>
        <authorList>
            <person name="Zou Y."/>
            <person name="Xue W."/>
            <person name="Luo G."/>
        </authorList>
    </citation>
    <scope>NUCLEOTIDE SEQUENCE [LARGE SCALE GENOMIC DNA]</scope>
    <source>
        <strain evidence="23 32">AF19-16AC</strain>
        <strain evidence="22 37">AF27-4BH</strain>
        <strain evidence="27 35">AF33-12</strain>
        <strain evidence="26 34">AM12-54</strain>
        <strain evidence="25 33">AM21-18</strain>
        <strain evidence="24 36">AM22-7AC</strain>
    </source>
</reference>
<evidence type="ECO:0000313" key="14">
    <source>
        <dbReference type="EMBL" id="MDE1204080.1"/>
    </source>
</evidence>
<dbReference type="NCBIfam" id="TIGR00488">
    <property type="entry name" value="bis(5'-nucleosyl)-tetraphosphatase (symmetrical) YqeK"/>
    <property type="match status" value="1"/>
</dbReference>
<evidence type="ECO:0000313" key="30">
    <source>
        <dbReference type="Proteomes" id="UP000234891"/>
    </source>
</evidence>
<gene>
    <name evidence="8" type="primary">yqeK</name>
    <name evidence="18" type="ORF">CDL18_03695</name>
    <name evidence="21" type="ORF">CDL20_00715</name>
    <name evidence="19" type="ORF">CDL23_14670</name>
    <name evidence="20" type="ORF">CDL26_02670</name>
    <name evidence="26" type="ORF">DW142_00945</name>
    <name evidence="25" type="ORF">DW243_01340</name>
    <name evidence="24" type="ORF">DW270_02335</name>
    <name evidence="23" type="ORF">DWX36_08765</name>
    <name evidence="22" type="ORF">DWY88_02505</name>
    <name evidence="27" type="ORF">DWZ50_05375</name>
    <name evidence="15" type="ORF">G4958_01720</name>
    <name evidence="17" type="ORF">G4981_05165</name>
    <name evidence="16" type="ORF">G4993_00665</name>
    <name evidence="9" type="ORF">LIQ08_05865</name>
    <name evidence="8" type="ORF">LIQ10_05220</name>
    <name evidence="14" type="ORF">O4N78_10950</name>
    <name evidence="11" type="ORF">O8D18_00360</name>
    <name evidence="10" type="ORF">OZZ17_07490</name>
    <name evidence="13" type="ORF">PNU63_07100</name>
    <name evidence="12" type="ORF">PNW85_03455</name>
</gene>
<dbReference type="EMBL" id="JAPZEG010000012">
    <property type="protein sequence ID" value="MDE1204080.1"/>
    <property type="molecule type" value="Genomic_DNA"/>
</dbReference>
<evidence type="ECO:0000313" key="26">
    <source>
        <dbReference type="EMBL" id="RHJ16218.1"/>
    </source>
</evidence>
<evidence type="ECO:0000313" key="21">
    <source>
        <dbReference type="EMBL" id="PLT89545.1"/>
    </source>
</evidence>
<sequence length="194" mass="21797">MTTELTAIRKKLEKKLKEERYIHTLGVMYTAASMAMRHGADVQKAMTAGLLHDCGKYCDVNEQILLCRKHHIKLSDAELEVPALIHARLGAYFAEYEYGITDSEILDAITYHTTGRPAMTMIEKIVYLADYIEPGRKKIPGLAEVRTAAFDDIDTAVCMTAESTLAFLKRAGRKVDPMTEKTCQYYKNKAAISL</sequence>
<dbReference type="EMBL" id="JAAIRY010000005">
    <property type="protein sequence ID" value="NSI64667.1"/>
    <property type="molecule type" value="Genomic_DNA"/>
</dbReference>
<evidence type="ECO:0000256" key="6">
    <source>
        <dbReference type="ARBA" id="ARBA00049417"/>
    </source>
</evidence>
<dbReference type="EMBL" id="NIHS01000003">
    <property type="protein sequence ID" value="PLT74470.1"/>
    <property type="molecule type" value="Genomic_DNA"/>
</dbReference>
<evidence type="ECO:0000313" key="37">
    <source>
        <dbReference type="Proteomes" id="UP000286137"/>
    </source>
</evidence>
<evidence type="ECO:0000256" key="1">
    <source>
        <dbReference type="ARBA" id="ARBA00012506"/>
    </source>
</evidence>
<evidence type="ECO:0000313" key="28">
    <source>
        <dbReference type="Proteomes" id="UP000234840"/>
    </source>
</evidence>
<dbReference type="EMBL" id="QRTJ01000003">
    <property type="protein sequence ID" value="RGQ70611.1"/>
    <property type="molecule type" value="Genomic_DNA"/>
</dbReference>
<dbReference type="Proteomes" id="UP000283992">
    <property type="component" value="Unassembled WGS sequence"/>
</dbReference>
<dbReference type="Proteomes" id="UP001148455">
    <property type="component" value="Unassembled WGS sequence"/>
</dbReference>
<protein>
    <recommendedName>
        <fullName evidence="1">bis(5'-nucleosyl)-tetraphosphatase (symmetrical)</fullName>
        <ecNumber evidence="1">3.6.1.41</ecNumber>
    </recommendedName>
</protein>
<dbReference type="SMART" id="SM00471">
    <property type="entry name" value="HDc"/>
    <property type="match status" value="1"/>
</dbReference>
<dbReference type="STRING" id="33038.GCA_900067245_00104"/>
<dbReference type="Proteomes" id="UP000234849">
    <property type="component" value="Unassembled WGS sequence"/>
</dbReference>
<organism evidence="19 31">
    <name type="scientific">Mediterraneibacter gnavus</name>
    <name type="common">Ruminococcus gnavus</name>
    <dbReference type="NCBI Taxonomy" id="33038"/>
    <lineage>
        <taxon>Bacteria</taxon>
        <taxon>Bacillati</taxon>
        <taxon>Bacillota</taxon>
        <taxon>Clostridia</taxon>
        <taxon>Lachnospirales</taxon>
        <taxon>Lachnospiraceae</taxon>
        <taxon>Mediterraneibacter</taxon>
    </lineage>
</organism>
<dbReference type="Proteomes" id="UP000235093">
    <property type="component" value="Unassembled WGS sequence"/>
</dbReference>
<evidence type="ECO:0000313" key="10">
    <source>
        <dbReference type="EMBL" id="MCZ0667386.1"/>
    </source>
</evidence>
<dbReference type="Proteomes" id="UP000234840">
    <property type="component" value="Unassembled WGS sequence"/>
</dbReference>
<dbReference type="InterPro" id="IPR051094">
    <property type="entry name" value="Diverse_Catalytic_Enzymes"/>
</dbReference>
<dbReference type="Proteomes" id="UP001297370">
    <property type="component" value="Unassembled WGS sequence"/>
</dbReference>
<dbReference type="SUPFAM" id="SSF109604">
    <property type="entry name" value="HD-domain/PDEase-like"/>
    <property type="match status" value="1"/>
</dbReference>
<dbReference type="Proteomes" id="UP001079535">
    <property type="component" value="Unassembled WGS sequence"/>
</dbReference>
<dbReference type="InterPro" id="IPR006675">
    <property type="entry name" value="HDIG_dom"/>
</dbReference>
<comment type="caution">
    <text evidence="19">The sequence shown here is derived from an EMBL/GenBank/DDBJ whole genome shotgun (WGS) entry which is preliminary data.</text>
</comment>
<keyword evidence="5" id="KW-0408">Iron</keyword>